<evidence type="ECO:0000313" key="1">
    <source>
        <dbReference type="EMBL" id="KAL3392237.1"/>
    </source>
</evidence>
<dbReference type="EMBL" id="JBJJXI010000106">
    <property type="protein sequence ID" value="KAL3392237.1"/>
    <property type="molecule type" value="Genomic_DNA"/>
</dbReference>
<evidence type="ECO:0000313" key="2">
    <source>
        <dbReference type="Proteomes" id="UP001627154"/>
    </source>
</evidence>
<keyword evidence="2" id="KW-1185">Reference proteome</keyword>
<protein>
    <submittedName>
        <fullName evidence="1">Uncharacterized protein</fullName>
    </submittedName>
</protein>
<reference evidence="1 2" key="1">
    <citation type="journal article" date="2024" name="bioRxiv">
        <title>A reference genome for Trichogramma kaykai: A tiny desert-dwelling parasitoid wasp with competing sex-ratio distorters.</title>
        <authorList>
            <person name="Culotta J."/>
            <person name="Lindsey A.R."/>
        </authorList>
    </citation>
    <scope>NUCLEOTIDE SEQUENCE [LARGE SCALE GENOMIC DNA]</scope>
    <source>
        <strain evidence="1 2">KSX58</strain>
    </source>
</reference>
<dbReference type="AlphaFoldDB" id="A0ABD2WHD4"/>
<accession>A0ABD2WHD4</accession>
<gene>
    <name evidence="1" type="ORF">TKK_013068</name>
</gene>
<organism evidence="1 2">
    <name type="scientific">Trichogramma kaykai</name>
    <dbReference type="NCBI Taxonomy" id="54128"/>
    <lineage>
        <taxon>Eukaryota</taxon>
        <taxon>Metazoa</taxon>
        <taxon>Ecdysozoa</taxon>
        <taxon>Arthropoda</taxon>
        <taxon>Hexapoda</taxon>
        <taxon>Insecta</taxon>
        <taxon>Pterygota</taxon>
        <taxon>Neoptera</taxon>
        <taxon>Endopterygota</taxon>
        <taxon>Hymenoptera</taxon>
        <taxon>Apocrita</taxon>
        <taxon>Proctotrupomorpha</taxon>
        <taxon>Chalcidoidea</taxon>
        <taxon>Trichogrammatidae</taxon>
        <taxon>Trichogramma</taxon>
    </lineage>
</organism>
<comment type="caution">
    <text evidence="1">The sequence shown here is derived from an EMBL/GenBank/DDBJ whole genome shotgun (WGS) entry which is preliminary data.</text>
</comment>
<sequence length="178" mass="20547">MEYVIDVQGFKSHGNKFIFKEVALISLAEKVPSVYLFKPPHAFMRHSPTNRASVRWLEKNYHRLKWSRGDIDCSELDITLLRALRDAQNVYVKGADKVQWLRKYSSEIIDLETVGCPALYKLQRLPACAHHSLIIDAECACESNVLALKEWLNNVLPTERTPIERDGDIPDSWCIHNR</sequence>
<proteinExistence type="predicted"/>
<name>A0ABD2WHD4_9HYME</name>
<dbReference type="Proteomes" id="UP001627154">
    <property type="component" value="Unassembled WGS sequence"/>
</dbReference>